<keyword evidence="2" id="KW-1185">Reference proteome</keyword>
<sequence length="68" mass="7481">MAYTQTDLDNIKAAIAGGELTVRKADGSMVTWRTMAELIQAKNAIEVELNTASTTVMRPRYQQASFSD</sequence>
<proteinExistence type="predicted"/>
<reference evidence="1 2" key="1">
    <citation type="journal article" date="2018" name="ISME J.">
        <title>Endosymbiont genomes yield clues of tubeworm success.</title>
        <authorList>
            <person name="Li Y."/>
            <person name="Liles M.R."/>
            <person name="Halanych K.M."/>
        </authorList>
    </citation>
    <scope>NUCLEOTIDE SEQUENCE [LARGE SCALE GENOMIC DNA]</scope>
    <source>
        <strain evidence="1">A1462</strain>
    </source>
</reference>
<evidence type="ECO:0000313" key="1">
    <source>
        <dbReference type="EMBL" id="RDH86380.1"/>
    </source>
</evidence>
<evidence type="ECO:0000313" key="2">
    <source>
        <dbReference type="Proteomes" id="UP000254771"/>
    </source>
</evidence>
<name>A0A370DP88_9GAMM</name>
<protein>
    <submittedName>
        <fullName evidence="1">Uncharacterized protein</fullName>
    </submittedName>
</protein>
<organism evidence="1 2">
    <name type="scientific">endosymbiont of Escarpia spicata</name>
    <dbReference type="NCBI Taxonomy" id="2200908"/>
    <lineage>
        <taxon>Bacteria</taxon>
        <taxon>Pseudomonadati</taxon>
        <taxon>Pseudomonadota</taxon>
        <taxon>Gammaproteobacteria</taxon>
        <taxon>sulfur-oxidizing symbionts</taxon>
    </lineage>
</organism>
<dbReference type="Proteomes" id="UP000254771">
    <property type="component" value="Unassembled WGS sequence"/>
</dbReference>
<accession>A0A370DP88</accession>
<dbReference type="EMBL" id="QFXE01000010">
    <property type="protein sequence ID" value="RDH86380.1"/>
    <property type="molecule type" value="Genomic_DNA"/>
</dbReference>
<comment type="caution">
    <text evidence="1">The sequence shown here is derived from an EMBL/GenBank/DDBJ whole genome shotgun (WGS) entry which is preliminary data.</text>
</comment>
<dbReference type="NCBIfam" id="NF047331">
    <property type="entry name" value="phage_HTJ"/>
    <property type="match status" value="1"/>
</dbReference>
<gene>
    <name evidence="1" type="ORF">DIZ78_09430</name>
</gene>
<dbReference type="AlphaFoldDB" id="A0A370DP88"/>